<feature type="compositionally biased region" description="Basic and acidic residues" evidence="1">
    <location>
        <begin position="76"/>
        <end position="85"/>
    </location>
</feature>
<protein>
    <submittedName>
        <fullName evidence="2">Uncharacterized protein</fullName>
    </submittedName>
</protein>
<dbReference type="Proteomes" id="UP000299102">
    <property type="component" value="Unassembled WGS sequence"/>
</dbReference>
<evidence type="ECO:0000313" key="2">
    <source>
        <dbReference type="EMBL" id="GBP32793.1"/>
    </source>
</evidence>
<sequence length="101" mass="11148">MFTGTSTTSGLSTAIARGERFAVDVTAAAHYRQKDTRACTSVDRTRSTPCRCVARNDRSIKELYSIRSRESVSNLTRDKRPRDPVLIEQPPAHGVAPSSRP</sequence>
<gene>
    <name evidence="2" type="ORF">EVAR_18948_1</name>
</gene>
<reference evidence="2 3" key="1">
    <citation type="journal article" date="2019" name="Commun. Biol.">
        <title>The bagworm genome reveals a unique fibroin gene that provides high tensile strength.</title>
        <authorList>
            <person name="Kono N."/>
            <person name="Nakamura H."/>
            <person name="Ohtoshi R."/>
            <person name="Tomita M."/>
            <person name="Numata K."/>
            <person name="Arakawa K."/>
        </authorList>
    </citation>
    <scope>NUCLEOTIDE SEQUENCE [LARGE SCALE GENOMIC DNA]</scope>
</reference>
<keyword evidence="3" id="KW-1185">Reference proteome</keyword>
<dbReference type="EMBL" id="BGZK01000264">
    <property type="protein sequence ID" value="GBP32793.1"/>
    <property type="molecule type" value="Genomic_DNA"/>
</dbReference>
<evidence type="ECO:0000313" key="3">
    <source>
        <dbReference type="Proteomes" id="UP000299102"/>
    </source>
</evidence>
<comment type="caution">
    <text evidence="2">The sequence shown here is derived from an EMBL/GenBank/DDBJ whole genome shotgun (WGS) entry which is preliminary data.</text>
</comment>
<proteinExistence type="predicted"/>
<name>A0A4C1V1X5_EUMVA</name>
<accession>A0A4C1V1X5</accession>
<organism evidence="2 3">
    <name type="scientific">Eumeta variegata</name>
    <name type="common">Bagworm moth</name>
    <name type="synonym">Eumeta japonica</name>
    <dbReference type="NCBI Taxonomy" id="151549"/>
    <lineage>
        <taxon>Eukaryota</taxon>
        <taxon>Metazoa</taxon>
        <taxon>Ecdysozoa</taxon>
        <taxon>Arthropoda</taxon>
        <taxon>Hexapoda</taxon>
        <taxon>Insecta</taxon>
        <taxon>Pterygota</taxon>
        <taxon>Neoptera</taxon>
        <taxon>Endopterygota</taxon>
        <taxon>Lepidoptera</taxon>
        <taxon>Glossata</taxon>
        <taxon>Ditrysia</taxon>
        <taxon>Tineoidea</taxon>
        <taxon>Psychidae</taxon>
        <taxon>Oiketicinae</taxon>
        <taxon>Eumeta</taxon>
    </lineage>
</organism>
<dbReference type="AlphaFoldDB" id="A0A4C1V1X5"/>
<feature type="region of interest" description="Disordered" evidence="1">
    <location>
        <begin position="69"/>
        <end position="101"/>
    </location>
</feature>
<evidence type="ECO:0000256" key="1">
    <source>
        <dbReference type="SAM" id="MobiDB-lite"/>
    </source>
</evidence>